<reference evidence="2" key="1">
    <citation type="submission" date="2016-11" db="UniProtKB">
        <authorList>
            <consortium name="WormBaseParasite"/>
        </authorList>
    </citation>
    <scope>IDENTIFICATION</scope>
</reference>
<evidence type="ECO:0000313" key="1">
    <source>
        <dbReference type="Proteomes" id="UP000095283"/>
    </source>
</evidence>
<name>A0A1I7WGK0_HETBA</name>
<sequence length="36" mass="4123">MWECSKKTARENDTDVYLEDVLGSILGYSRSLTKNV</sequence>
<dbReference type="Proteomes" id="UP000095283">
    <property type="component" value="Unplaced"/>
</dbReference>
<organism evidence="1 2">
    <name type="scientific">Heterorhabditis bacteriophora</name>
    <name type="common">Entomopathogenic nematode worm</name>
    <dbReference type="NCBI Taxonomy" id="37862"/>
    <lineage>
        <taxon>Eukaryota</taxon>
        <taxon>Metazoa</taxon>
        <taxon>Ecdysozoa</taxon>
        <taxon>Nematoda</taxon>
        <taxon>Chromadorea</taxon>
        <taxon>Rhabditida</taxon>
        <taxon>Rhabditina</taxon>
        <taxon>Rhabditomorpha</taxon>
        <taxon>Strongyloidea</taxon>
        <taxon>Heterorhabditidae</taxon>
        <taxon>Heterorhabditis</taxon>
    </lineage>
</organism>
<keyword evidence="1" id="KW-1185">Reference proteome</keyword>
<proteinExistence type="predicted"/>
<dbReference type="WBParaSite" id="Hba_04117">
    <property type="protein sequence ID" value="Hba_04117"/>
    <property type="gene ID" value="Hba_04117"/>
</dbReference>
<protein>
    <submittedName>
        <fullName evidence="2">Transposase</fullName>
    </submittedName>
</protein>
<accession>A0A1I7WGK0</accession>
<dbReference type="AlphaFoldDB" id="A0A1I7WGK0"/>
<evidence type="ECO:0000313" key="2">
    <source>
        <dbReference type="WBParaSite" id="Hba_04117"/>
    </source>
</evidence>